<proteinExistence type="predicted"/>
<evidence type="ECO:0000313" key="1">
    <source>
        <dbReference type="EMBL" id="SIQ92186.1"/>
    </source>
</evidence>
<reference evidence="1 2" key="1">
    <citation type="submission" date="2017-01" db="EMBL/GenBank/DDBJ databases">
        <authorList>
            <person name="Varghese N."/>
            <person name="Submissions S."/>
        </authorList>
    </citation>
    <scope>NUCLEOTIDE SEQUENCE [LARGE SCALE GENOMIC DNA]</scope>
    <source>
        <strain evidence="1 2">ATCC 23464</strain>
    </source>
</reference>
<comment type="caution">
    <text evidence="1">The sequence shown here is derived from an EMBL/GenBank/DDBJ whole genome shotgun (WGS) entry which is preliminary data.</text>
</comment>
<organism evidence="1 2">
    <name type="scientific">Paenibacillus macquariensis</name>
    <dbReference type="NCBI Taxonomy" id="948756"/>
    <lineage>
        <taxon>Bacteria</taxon>
        <taxon>Bacillati</taxon>
        <taxon>Bacillota</taxon>
        <taxon>Bacilli</taxon>
        <taxon>Bacillales</taxon>
        <taxon>Paenibacillaceae</taxon>
        <taxon>Paenibacillus</taxon>
    </lineage>
</organism>
<protein>
    <submittedName>
        <fullName evidence="1">Uncharacterized protein</fullName>
    </submittedName>
</protein>
<sequence length="188" mass="22016">MNSAQVIADKYRERYQANYNEPLEKELDSLMRESQGLYWKVQGYKEKEQIGKESLNSLSFAKKYIELMEEEFNETSAGLKKLESVKPRSHIHSMGGDQEMGNEYNKIVVSNLSKNSFVNEVYYFVSREEHIFLITLADDNPDITLEIFELYWELQDSISHFDFEFKPVPLDQFNSDLLPSDAQLVFGR</sequence>
<evidence type="ECO:0000313" key="2">
    <source>
        <dbReference type="Proteomes" id="UP000186666"/>
    </source>
</evidence>
<dbReference type="EMBL" id="FTNK01000005">
    <property type="protein sequence ID" value="SIQ92186.1"/>
    <property type="molecule type" value="Genomic_DNA"/>
</dbReference>
<dbReference type="Proteomes" id="UP000186666">
    <property type="component" value="Unassembled WGS sequence"/>
</dbReference>
<gene>
    <name evidence="1" type="ORF">SAMN05421578_10562</name>
</gene>
<keyword evidence="2" id="KW-1185">Reference proteome</keyword>
<accession>A0ABY1JWZ1</accession>
<dbReference type="RefSeq" id="WP_068586821.1">
    <property type="nucleotide sequence ID" value="NZ_FTNK01000005.1"/>
</dbReference>
<name>A0ABY1JWZ1_9BACL</name>